<accession>A0A8T2UZR0</accession>
<dbReference type="Pfam" id="PF23240">
    <property type="entry name" value="HAT_PRP39_N"/>
    <property type="match status" value="1"/>
</dbReference>
<feature type="compositionally biased region" description="Low complexity" evidence="7">
    <location>
        <begin position="651"/>
        <end position="664"/>
    </location>
</feature>
<name>A0A8T2UZR0_CERRI</name>
<sequence>MENQALGEQAYGAVENQGYTMEAAADGSAAAPLSEVEASTDLPTVPSEDATSTVEATLVPDQSFGGNSTVVTDTTTDVQGQAEESAVLTEEDRLWNIVMANPADFTAWTSLIQEVDKSEAPDRIHRVYDKFLEEFPLCYGYWKKYADHEIRWGSHQSTIAVYERAVQAVTYSVDIWTHYCSYFISKQEDPDEIRRLFERGLSYVGSDYMSHILWDKYLEFEVGLNEINRISQLYTRIIQLPIQKLDHYYHSYKQFITLHTLSDLQTDEEKIATMAAMPATTITEANNVEAGAAEGVVDEEGNMMGAKVEGSVKQEQGSEWSEENELAKFNYFRDELYKAAKEQDARISDYESAIRRPYFHVKPLDDAQLANWHRYLDFMEKEGDFAKVVKLYERCLIACANYPEYWIRYVSHMDLQGSMEYAVDALTRATQIFVKRRPEIHLFAARFKEEHGDIEGARLEYQFLNSTLAPGLLESIVRAANFEYRQANIDGASMVFTSAIEYEKSKEESRALPYLFIQYARFLDQVVQDTEKARGVYADALAFLPLSKTLWEALIHFETYRSGPKDLERLESLIEEATSAPKPDVPGLSAVDREEISNIYLEFVDLFGDLERLKKAEARHRHLFPLRKTLESRKRSSDGSGSDRAKMLKVSASSPAQAGGPAYANGQSQWGAGYGQQGYVQPSQAWQQQPAQQAQAQPQQWNAAYGPQPAGYNAYGTYGAYGATQPQALPPPQQQPAAAYGSYAQGYTPQPAYPQQPAYTQQQAPAQQAYYPAYY</sequence>
<dbReference type="GO" id="GO:0030627">
    <property type="term" value="F:pre-mRNA 5'-splice site binding"/>
    <property type="evidence" value="ECO:0007669"/>
    <property type="project" value="TreeGrafter"/>
</dbReference>
<dbReference type="OrthoDB" id="10265668at2759"/>
<feature type="region of interest" description="Disordered" evidence="7">
    <location>
        <begin position="631"/>
        <end position="664"/>
    </location>
</feature>
<dbReference type="SMART" id="SM00386">
    <property type="entry name" value="HAT"/>
    <property type="match status" value="6"/>
</dbReference>
<evidence type="ECO:0000256" key="3">
    <source>
        <dbReference type="ARBA" id="ARBA00022737"/>
    </source>
</evidence>
<dbReference type="GO" id="GO:0000395">
    <property type="term" value="P:mRNA 5'-splice site recognition"/>
    <property type="evidence" value="ECO:0007669"/>
    <property type="project" value="TreeGrafter"/>
</dbReference>
<organism evidence="8 9">
    <name type="scientific">Ceratopteris richardii</name>
    <name type="common">Triangle waterfern</name>
    <dbReference type="NCBI Taxonomy" id="49495"/>
    <lineage>
        <taxon>Eukaryota</taxon>
        <taxon>Viridiplantae</taxon>
        <taxon>Streptophyta</taxon>
        <taxon>Embryophyta</taxon>
        <taxon>Tracheophyta</taxon>
        <taxon>Polypodiopsida</taxon>
        <taxon>Polypodiidae</taxon>
        <taxon>Polypodiales</taxon>
        <taxon>Pteridineae</taxon>
        <taxon>Pteridaceae</taxon>
        <taxon>Parkerioideae</taxon>
        <taxon>Ceratopteris</taxon>
    </lineage>
</organism>
<dbReference type="PANTHER" id="PTHR17204">
    <property type="entry name" value="PRE-MRNA PROCESSING PROTEIN PRP39-RELATED"/>
    <property type="match status" value="1"/>
</dbReference>
<dbReference type="GO" id="GO:0000243">
    <property type="term" value="C:commitment complex"/>
    <property type="evidence" value="ECO:0007669"/>
    <property type="project" value="TreeGrafter"/>
</dbReference>
<comment type="caution">
    <text evidence="8">The sequence shown here is derived from an EMBL/GenBank/DDBJ whole genome shotgun (WGS) entry which is preliminary data.</text>
</comment>
<dbReference type="Pfam" id="PF23241">
    <property type="entry name" value="HAT_PRP39_C"/>
    <property type="match status" value="1"/>
</dbReference>
<evidence type="ECO:0000256" key="1">
    <source>
        <dbReference type="ARBA" id="ARBA00004123"/>
    </source>
</evidence>
<feature type="region of interest" description="Disordered" evidence="7">
    <location>
        <begin position="681"/>
        <end position="705"/>
    </location>
</feature>
<dbReference type="GO" id="GO:0071004">
    <property type="term" value="C:U2-type prespliceosome"/>
    <property type="evidence" value="ECO:0007669"/>
    <property type="project" value="TreeGrafter"/>
</dbReference>
<dbReference type="Gene3D" id="1.25.40.10">
    <property type="entry name" value="Tetratricopeptide repeat domain"/>
    <property type="match status" value="2"/>
</dbReference>
<dbReference type="AlphaFoldDB" id="A0A8T2UZR0"/>
<dbReference type="InterPro" id="IPR003107">
    <property type="entry name" value="HAT"/>
</dbReference>
<evidence type="ECO:0000256" key="7">
    <source>
        <dbReference type="SAM" id="MobiDB-lite"/>
    </source>
</evidence>
<dbReference type="FunFam" id="1.25.40.10:FF:000159">
    <property type="entry name" value="Tetratricopeptide repeat (TPR)-like superfamily protein"/>
    <property type="match status" value="1"/>
</dbReference>
<feature type="region of interest" description="Disordered" evidence="7">
    <location>
        <begin position="24"/>
        <end position="47"/>
    </location>
</feature>
<proteinExistence type="inferred from homology"/>
<evidence type="ECO:0000256" key="5">
    <source>
        <dbReference type="ARBA" id="ARBA00023242"/>
    </source>
</evidence>
<gene>
    <name evidence="8" type="ORF">KP509_04G096600</name>
</gene>
<dbReference type="EMBL" id="CM035409">
    <property type="protein sequence ID" value="KAH7440208.1"/>
    <property type="molecule type" value="Genomic_DNA"/>
</dbReference>
<dbReference type="PANTHER" id="PTHR17204:SF5">
    <property type="entry name" value="PRE-MRNA-PROCESSING FACTOR 39"/>
    <property type="match status" value="1"/>
</dbReference>
<dbReference type="InterPro" id="IPR011990">
    <property type="entry name" value="TPR-like_helical_dom_sf"/>
</dbReference>
<evidence type="ECO:0000313" key="9">
    <source>
        <dbReference type="Proteomes" id="UP000825935"/>
    </source>
</evidence>
<dbReference type="InterPro" id="IPR059164">
    <property type="entry name" value="HAT_PRP39_C"/>
</dbReference>
<evidence type="ECO:0008006" key="10">
    <source>
        <dbReference type="Google" id="ProtNLM"/>
    </source>
</evidence>
<keyword evidence="9" id="KW-1185">Reference proteome</keyword>
<dbReference type="GO" id="GO:0005685">
    <property type="term" value="C:U1 snRNP"/>
    <property type="evidence" value="ECO:0007669"/>
    <property type="project" value="TreeGrafter"/>
</dbReference>
<keyword evidence="5" id="KW-0539">Nucleus</keyword>
<reference evidence="8" key="1">
    <citation type="submission" date="2021-08" db="EMBL/GenBank/DDBJ databases">
        <title>WGS assembly of Ceratopteris richardii.</title>
        <authorList>
            <person name="Marchant D.B."/>
            <person name="Chen G."/>
            <person name="Jenkins J."/>
            <person name="Shu S."/>
            <person name="Leebens-Mack J."/>
            <person name="Grimwood J."/>
            <person name="Schmutz J."/>
            <person name="Soltis P."/>
            <person name="Soltis D."/>
            <person name="Chen Z.-H."/>
        </authorList>
    </citation>
    <scope>NUCLEOTIDE SEQUENCE</scope>
    <source>
        <strain evidence="8">Whitten #5841</strain>
        <tissue evidence="8">Leaf</tissue>
    </source>
</reference>
<evidence type="ECO:0000256" key="2">
    <source>
        <dbReference type="ARBA" id="ARBA00022664"/>
    </source>
</evidence>
<comment type="subcellular location">
    <subcellularLocation>
        <location evidence="1">Nucleus</location>
    </subcellularLocation>
</comment>
<dbReference type="FunFam" id="1.25.40.10:FF:000064">
    <property type="entry name" value="Putative pre-mrna-processing factor 39"/>
    <property type="match status" value="1"/>
</dbReference>
<dbReference type="Proteomes" id="UP000825935">
    <property type="component" value="Chromosome 4"/>
</dbReference>
<feature type="compositionally biased region" description="Basic and acidic residues" evidence="7">
    <location>
        <begin position="631"/>
        <end position="646"/>
    </location>
</feature>
<keyword evidence="2" id="KW-0507">mRNA processing</keyword>
<feature type="compositionally biased region" description="Low complexity" evidence="7">
    <location>
        <begin position="735"/>
        <end position="764"/>
    </location>
</feature>
<feature type="region of interest" description="Disordered" evidence="7">
    <location>
        <begin position="725"/>
        <end position="764"/>
    </location>
</feature>
<evidence type="ECO:0000256" key="4">
    <source>
        <dbReference type="ARBA" id="ARBA00023187"/>
    </source>
</evidence>
<dbReference type="SUPFAM" id="SSF48452">
    <property type="entry name" value="TPR-like"/>
    <property type="match status" value="2"/>
</dbReference>
<protein>
    <recommendedName>
        <fullName evidence="10">Pre-mRNA-processing factor 39</fullName>
    </recommendedName>
</protein>
<evidence type="ECO:0000256" key="6">
    <source>
        <dbReference type="ARBA" id="ARBA00038019"/>
    </source>
</evidence>
<keyword evidence="4" id="KW-0508">mRNA splicing</keyword>
<evidence type="ECO:0000313" key="8">
    <source>
        <dbReference type="EMBL" id="KAH7440208.1"/>
    </source>
</evidence>
<comment type="similarity">
    <text evidence="6">Belongs to the PRP39 family.</text>
</comment>
<keyword evidence="3" id="KW-0677">Repeat</keyword>